<dbReference type="EMBL" id="LJRO01000200">
    <property type="protein sequence ID" value="KPZ00380.1"/>
    <property type="molecule type" value="Genomic_DNA"/>
</dbReference>
<proteinExistence type="predicted"/>
<evidence type="ECO:0000313" key="2">
    <source>
        <dbReference type="EMBL" id="KPZ00380.1"/>
    </source>
</evidence>
<organism evidence="2 3">
    <name type="scientific">Pseudomonas tremae</name>
    <dbReference type="NCBI Taxonomy" id="200454"/>
    <lineage>
        <taxon>Bacteria</taxon>
        <taxon>Pseudomonadati</taxon>
        <taxon>Pseudomonadota</taxon>
        <taxon>Gammaproteobacteria</taxon>
        <taxon>Pseudomonadales</taxon>
        <taxon>Pseudomonadaceae</taxon>
        <taxon>Pseudomonas</taxon>
    </lineage>
</organism>
<feature type="domain" description="TssC1 C-terminal" evidence="1">
    <location>
        <begin position="27"/>
        <end position="137"/>
    </location>
</feature>
<dbReference type="Pfam" id="PF18945">
    <property type="entry name" value="VipB_2"/>
    <property type="match status" value="1"/>
</dbReference>
<reference evidence="2 3" key="1">
    <citation type="submission" date="2015-09" db="EMBL/GenBank/DDBJ databases">
        <title>Genome announcement of multiple Pseudomonas syringae strains.</title>
        <authorList>
            <person name="Thakur S."/>
            <person name="Wang P.W."/>
            <person name="Gong Y."/>
            <person name="Weir B.S."/>
            <person name="Guttman D.S."/>
        </authorList>
    </citation>
    <scope>NUCLEOTIDE SEQUENCE [LARGE SCALE GENOMIC DNA]</scope>
    <source>
        <strain evidence="2 3">ICMP9151</strain>
    </source>
</reference>
<comment type="caution">
    <text evidence="2">The sequence shown here is derived from an EMBL/GenBank/DDBJ whole genome shotgun (WGS) entry which is preliminary data.</text>
</comment>
<sequence>MRPSFPRVQYKSLNSLAIVNSPEGKTAELNYKLGTQLPYMMIVNRLAHYLKVLQREQIGAWKERVDLENQLNKWIRQYIADQENPSSEVRGRRPLRNAQIIVSDVEGDPGWYRVSLNVRPHFKYMGADFTLSLIGKMDKE</sequence>
<dbReference type="Proteomes" id="UP000050523">
    <property type="component" value="Unassembled WGS sequence"/>
</dbReference>
<gene>
    <name evidence="2" type="ORF">ALO43_01896</name>
</gene>
<evidence type="ECO:0000313" key="3">
    <source>
        <dbReference type="Proteomes" id="UP000050523"/>
    </source>
</evidence>
<dbReference type="PANTHER" id="PTHR35565">
    <property type="entry name" value="CYTOPLASMIC PROTEIN-RELATED"/>
    <property type="match status" value="1"/>
</dbReference>
<dbReference type="AlphaFoldDB" id="A0AA40P419"/>
<accession>A0AA40P419</accession>
<evidence type="ECO:0000259" key="1">
    <source>
        <dbReference type="Pfam" id="PF18945"/>
    </source>
</evidence>
<name>A0AA40P419_9PSED</name>
<dbReference type="InterPro" id="IPR010269">
    <property type="entry name" value="T6SS_TssC-like"/>
</dbReference>
<protein>
    <recommendedName>
        <fullName evidence="1">TssC1 C-terminal domain-containing protein</fullName>
    </recommendedName>
</protein>
<dbReference type="InterPro" id="IPR044032">
    <property type="entry name" value="TssC1_C"/>
</dbReference>
<dbReference type="PANTHER" id="PTHR35565:SF1">
    <property type="entry name" value="TYPE VI SECRETION SYSTEM CONTRACTILE SHEATH LARGE SUBUNIT"/>
    <property type="match status" value="1"/>
</dbReference>